<evidence type="ECO:0000313" key="4">
    <source>
        <dbReference type="Proteomes" id="UP000722459"/>
    </source>
</evidence>
<sequence length="284" mass="30934">MQIDKDIPMGNSKPAKLTNTGGKNIPKKPIMIGIGIIILVIIIALILSFQPAIEETPAPIINYSCEKRLNLDLGGITAVFADGSTKNDLISAKGEDASYIQLYESKKLIEAIPNTYIGENIEEEIVNLLLEKNVDHVATADASQEMKNRLHRVEINCYSIGGAISEYVGADPIPADTSFCQKLVDQNLIGKVAFGADLNIEESLIAIKISESPFLIVYQDLTYDGVLENTALDSNYPVDDFITLIQNEGIKTIVVAEYEIATEEKLKDANINCYEAGGVIKGKV</sequence>
<comment type="caution">
    <text evidence="3">The sequence shown here is derived from an EMBL/GenBank/DDBJ whole genome shotgun (WGS) entry which is preliminary data.</text>
</comment>
<evidence type="ECO:0000313" key="3">
    <source>
        <dbReference type="EMBL" id="MBT4870357.1"/>
    </source>
</evidence>
<proteinExistence type="predicted"/>
<name>A0A8T5GF81_9ARCH</name>
<reference evidence="3" key="1">
    <citation type="journal article" date="2021" name="ISME J.">
        <title>Mercury methylation by metabolically versatile and cosmopolitan marine bacteria.</title>
        <authorList>
            <person name="Lin H."/>
            <person name="Ascher D.B."/>
            <person name="Myung Y."/>
            <person name="Lamborg C.H."/>
            <person name="Hallam S.J."/>
            <person name="Gionfriddo C.M."/>
            <person name="Holt K.E."/>
            <person name="Moreau J.W."/>
        </authorList>
    </citation>
    <scope>NUCLEOTIDE SEQUENCE</scope>
    <source>
        <strain evidence="3">SI075_bin30</strain>
    </source>
</reference>
<evidence type="ECO:0000256" key="1">
    <source>
        <dbReference type="SAM" id="MobiDB-lite"/>
    </source>
</evidence>
<feature type="transmembrane region" description="Helical" evidence="2">
    <location>
        <begin position="30"/>
        <end position="49"/>
    </location>
</feature>
<feature type="region of interest" description="Disordered" evidence="1">
    <location>
        <begin position="1"/>
        <end position="20"/>
    </location>
</feature>
<dbReference type="EMBL" id="JABJNZ010000030">
    <property type="protein sequence ID" value="MBT4870357.1"/>
    <property type="molecule type" value="Genomic_DNA"/>
</dbReference>
<gene>
    <name evidence="3" type="ORF">HON47_02195</name>
</gene>
<protein>
    <submittedName>
        <fullName evidence="3">Uncharacterized protein</fullName>
    </submittedName>
</protein>
<accession>A0A8T5GF81</accession>
<evidence type="ECO:0000256" key="2">
    <source>
        <dbReference type="SAM" id="Phobius"/>
    </source>
</evidence>
<dbReference type="AlphaFoldDB" id="A0A8T5GF81"/>
<keyword evidence="2" id="KW-0812">Transmembrane</keyword>
<organism evidence="3 4">
    <name type="scientific">Candidatus Iainarchaeum sp</name>
    <dbReference type="NCBI Taxonomy" id="3101447"/>
    <lineage>
        <taxon>Archaea</taxon>
        <taxon>Candidatus Iainarchaeota</taxon>
        <taxon>Candidatus Iainarchaeia</taxon>
        <taxon>Candidatus Iainarchaeales</taxon>
        <taxon>Candidatus Iainarchaeaceae</taxon>
        <taxon>Candidatus Iainarchaeum</taxon>
    </lineage>
</organism>
<keyword evidence="2" id="KW-0472">Membrane</keyword>
<dbReference type="Proteomes" id="UP000722459">
    <property type="component" value="Unassembled WGS sequence"/>
</dbReference>
<keyword evidence="2" id="KW-1133">Transmembrane helix</keyword>